<dbReference type="Pfam" id="PF02037">
    <property type="entry name" value="SAP"/>
    <property type="match status" value="1"/>
</dbReference>
<dbReference type="RefSeq" id="XP_023627800.1">
    <property type="nucleotide sequence ID" value="XM_023772032.1"/>
</dbReference>
<dbReference type="Gene3D" id="1.10.720.30">
    <property type="entry name" value="SAP domain"/>
    <property type="match status" value="1"/>
</dbReference>
<evidence type="ECO:0000313" key="4">
    <source>
        <dbReference type="Proteomes" id="UP000225277"/>
    </source>
</evidence>
<evidence type="ECO:0000313" key="3">
    <source>
        <dbReference type="EMBL" id="CZT20911.1"/>
    </source>
</evidence>
<dbReference type="InterPro" id="IPR036361">
    <property type="entry name" value="SAP_dom_sf"/>
</dbReference>
<dbReference type="EMBL" id="FJUY01000010">
    <property type="protein sequence ID" value="CZT20911.1"/>
    <property type="molecule type" value="Genomic_DNA"/>
</dbReference>
<dbReference type="Proteomes" id="UP000225277">
    <property type="component" value="Unassembled WGS sequence"/>
</dbReference>
<name>A0A2D3UVZ4_9PEZI</name>
<feature type="compositionally biased region" description="Polar residues" evidence="1">
    <location>
        <begin position="85"/>
        <end position="104"/>
    </location>
</feature>
<evidence type="ECO:0000256" key="1">
    <source>
        <dbReference type="SAM" id="MobiDB-lite"/>
    </source>
</evidence>
<gene>
    <name evidence="3" type="ORF">RCC_06771</name>
</gene>
<organism evidence="3 4">
    <name type="scientific">Ramularia collo-cygni</name>
    <dbReference type="NCBI Taxonomy" id="112498"/>
    <lineage>
        <taxon>Eukaryota</taxon>
        <taxon>Fungi</taxon>
        <taxon>Dikarya</taxon>
        <taxon>Ascomycota</taxon>
        <taxon>Pezizomycotina</taxon>
        <taxon>Dothideomycetes</taxon>
        <taxon>Dothideomycetidae</taxon>
        <taxon>Mycosphaerellales</taxon>
        <taxon>Mycosphaerellaceae</taxon>
        <taxon>Ramularia</taxon>
    </lineage>
</organism>
<dbReference type="OrthoDB" id="3993201at2759"/>
<keyword evidence="4" id="KW-1185">Reference proteome</keyword>
<dbReference type="GeneID" id="35601900"/>
<reference evidence="3 4" key="1">
    <citation type="submission" date="2016-03" db="EMBL/GenBank/DDBJ databases">
        <authorList>
            <person name="Ploux O."/>
        </authorList>
    </citation>
    <scope>NUCLEOTIDE SEQUENCE [LARGE SCALE GENOMIC DNA]</scope>
    <source>
        <strain evidence="3 4">URUG2</strain>
    </source>
</reference>
<accession>A0A2D3UVZ4</accession>
<evidence type="ECO:0000259" key="2">
    <source>
        <dbReference type="Pfam" id="PF02037"/>
    </source>
</evidence>
<protein>
    <recommendedName>
        <fullName evidence="2">SAP domain-containing protein</fullName>
    </recommendedName>
</protein>
<dbReference type="InterPro" id="IPR003034">
    <property type="entry name" value="SAP_dom"/>
</dbReference>
<dbReference type="AlphaFoldDB" id="A0A2D3UVZ4"/>
<proteinExistence type="predicted"/>
<feature type="region of interest" description="Disordered" evidence="1">
    <location>
        <begin position="84"/>
        <end position="104"/>
    </location>
</feature>
<sequence>MAAPRATSFIALRNLAKSSASGQHARFLHMTGPQTYSSPSLHRGSNLPRDLAGLRAECKRRKIETSGAKSDLVARITADEIAHSRSFSTETRPSPSASTKAPVTRHFNTSRTLKAVNDSSTIDFAFMPQILGSEDAGIAAIRVPILPDINFNQNKAAIAPEEPAVMLPQISTMSADAVILPLSDHTTPSDEYLHIDFRSMADRVSANLANIKLPVEQQAGMVKRIFGDMIDDAMGIKRPIPA</sequence>
<feature type="domain" description="SAP" evidence="2">
    <location>
        <begin position="52"/>
        <end position="77"/>
    </location>
</feature>